<sequence length="203" mass="24857">MGEYRLRRTQSVVFVPRAMMEDRPPITLMPVKSEVDFSMMTKFEEHEKYLPKWSFPTYRYRRNWDLYDDNYRERFHYSAPLCTPSSVSTRHYYDPHGAPNPYKWLRGPYKGFSYAYDYPGFSRKYKDPFYASYYSNPYRSYLLDTMSDRLERGFRHYREGTIPFSSLHNNYLSHRSWDARFKNHNNLYAEERNHGLLRHHKTK</sequence>
<evidence type="ECO:0000313" key="1">
    <source>
        <dbReference type="Proteomes" id="UP000887566"/>
    </source>
</evidence>
<dbReference type="WBParaSite" id="PSAMB.scaffold2594size22354.g18490.t1">
    <property type="protein sequence ID" value="PSAMB.scaffold2594size22354.g18490.t1"/>
    <property type="gene ID" value="PSAMB.scaffold2594size22354.g18490"/>
</dbReference>
<dbReference type="AlphaFoldDB" id="A0A914VUL5"/>
<dbReference type="Proteomes" id="UP000887566">
    <property type="component" value="Unplaced"/>
</dbReference>
<reference evidence="2" key="1">
    <citation type="submission" date="2022-11" db="UniProtKB">
        <authorList>
            <consortium name="WormBaseParasite"/>
        </authorList>
    </citation>
    <scope>IDENTIFICATION</scope>
</reference>
<proteinExistence type="predicted"/>
<keyword evidence="1" id="KW-1185">Reference proteome</keyword>
<name>A0A914VUL5_9BILA</name>
<accession>A0A914VUL5</accession>
<evidence type="ECO:0000313" key="2">
    <source>
        <dbReference type="WBParaSite" id="PSAMB.scaffold2594size22354.g18490.t1"/>
    </source>
</evidence>
<organism evidence="1 2">
    <name type="scientific">Plectus sambesii</name>
    <dbReference type="NCBI Taxonomy" id="2011161"/>
    <lineage>
        <taxon>Eukaryota</taxon>
        <taxon>Metazoa</taxon>
        <taxon>Ecdysozoa</taxon>
        <taxon>Nematoda</taxon>
        <taxon>Chromadorea</taxon>
        <taxon>Plectida</taxon>
        <taxon>Plectina</taxon>
        <taxon>Plectoidea</taxon>
        <taxon>Plectidae</taxon>
        <taxon>Plectus</taxon>
    </lineage>
</organism>
<protein>
    <submittedName>
        <fullName evidence="2">Uncharacterized protein</fullName>
    </submittedName>
</protein>